<dbReference type="Proteomes" id="UP000707731">
    <property type="component" value="Unassembled WGS sequence"/>
</dbReference>
<accession>A0ABS0DI37</accession>
<name>A0ABS0DI37_9NOCA</name>
<dbReference type="RefSeq" id="WP_195004964.1">
    <property type="nucleotide sequence ID" value="NZ_JADLQN010000010.1"/>
</dbReference>
<sequence>MVKKTRTVIVGNLKPGDQITQTGSVFEGAVVAAAPTPATTGDCPCRCPRVLMTDGRVMDVYGWGDVVTIVDQDES</sequence>
<organism evidence="1 2">
    <name type="scientific">Nocardia higoensis</name>
    <dbReference type="NCBI Taxonomy" id="228599"/>
    <lineage>
        <taxon>Bacteria</taxon>
        <taxon>Bacillati</taxon>
        <taxon>Actinomycetota</taxon>
        <taxon>Actinomycetes</taxon>
        <taxon>Mycobacteriales</taxon>
        <taxon>Nocardiaceae</taxon>
        <taxon>Nocardia</taxon>
    </lineage>
</organism>
<dbReference type="EMBL" id="JADLQN010000010">
    <property type="protein sequence ID" value="MBF6358125.1"/>
    <property type="molecule type" value="Genomic_DNA"/>
</dbReference>
<gene>
    <name evidence="1" type="ORF">IU449_26880</name>
</gene>
<evidence type="ECO:0000313" key="2">
    <source>
        <dbReference type="Proteomes" id="UP000707731"/>
    </source>
</evidence>
<protein>
    <recommendedName>
        <fullName evidence="3">PAAR motif-containing protein</fullName>
    </recommendedName>
</protein>
<evidence type="ECO:0000313" key="1">
    <source>
        <dbReference type="EMBL" id="MBF6358125.1"/>
    </source>
</evidence>
<keyword evidence="2" id="KW-1185">Reference proteome</keyword>
<evidence type="ECO:0008006" key="3">
    <source>
        <dbReference type="Google" id="ProtNLM"/>
    </source>
</evidence>
<proteinExistence type="predicted"/>
<reference evidence="1 2" key="1">
    <citation type="submission" date="2020-10" db="EMBL/GenBank/DDBJ databases">
        <title>Identification of Nocardia species via Next-generation sequencing and recognition of intraspecies genetic diversity.</title>
        <authorList>
            <person name="Li P."/>
            <person name="Li P."/>
            <person name="Lu B."/>
        </authorList>
    </citation>
    <scope>NUCLEOTIDE SEQUENCE [LARGE SCALE GENOMIC DNA]</scope>
    <source>
        <strain evidence="1 2">BJ06-0143</strain>
    </source>
</reference>
<comment type="caution">
    <text evidence="1">The sequence shown here is derived from an EMBL/GenBank/DDBJ whole genome shotgun (WGS) entry which is preliminary data.</text>
</comment>